<dbReference type="Pfam" id="PF03892">
    <property type="entry name" value="NapB"/>
    <property type="match status" value="2"/>
</dbReference>
<accession>A0A1W1BZY6</accession>
<keyword evidence="9" id="KW-0249">Electron transport</keyword>
<dbReference type="GO" id="GO:0046872">
    <property type="term" value="F:metal ion binding"/>
    <property type="evidence" value="ECO:0007669"/>
    <property type="project" value="UniProtKB-KW"/>
</dbReference>
<protein>
    <recommendedName>
        <fullName evidence="3">Periplasmic nitrate reductase, electron transfer subunit</fullName>
    </recommendedName>
    <alternativeName>
        <fullName evidence="11">Diheme cytochrome c NapB</fullName>
    </alternativeName>
</protein>
<name>A0A1W1BZY6_9ZZZZ</name>
<dbReference type="EMBL" id="FPHH01000052">
    <property type="protein sequence ID" value="SFV59021.1"/>
    <property type="molecule type" value="Genomic_DNA"/>
</dbReference>
<dbReference type="SUPFAM" id="SSF48695">
    <property type="entry name" value="Multiheme cytochromes"/>
    <property type="match status" value="1"/>
</dbReference>
<evidence type="ECO:0000256" key="6">
    <source>
        <dbReference type="ARBA" id="ARBA00022723"/>
    </source>
</evidence>
<dbReference type="PANTHER" id="PTHR38604">
    <property type="entry name" value="PERIPLASMIC NITRATE REDUCTASE, ELECTRON TRANSFER SUBUNIT"/>
    <property type="match status" value="1"/>
</dbReference>
<keyword evidence="7" id="KW-0732">Signal</keyword>
<keyword evidence="10" id="KW-0408">Iron</keyword>
<dbReference type="GO" id="GO:0009061">
    <property type="term" value="P:anaerobic respiration"/>
    <property type="evidence" value="ECO:0007669"/>
    <property type="project" value="InterPro"/>
</dbReference>
<reference evidence="12" key="1">
    <citation type="submission" date="2016-10" db="EMBL/GenBank/DDBJ databases">
        <authorList>
            <person name="de Groot N.N."/>
        </authorList>
    </citation>
    <scope>NUCLEOTIDE SEQUENCE</scope>
</reference>
<keyword evidence="5" id="KW-0349">Heme</keyword>
<comment type="similarity">
    <text evidence="2">Belongs to the NapB family.</text>
</comment>
<dbReference type="PROSITE" id="PS51257">
    <property type="entry name" value="PROKAR_LIPOPROTEIN"/>
    <property type="match status" value="1"/>
</dbReference>
<dbReference type="AlphaFoldDB" id="A0A1W1BZY6"/>
<evidence type="ECO:0000256" key="4">
    <source>
        <dbReference type="ARBA" id="ARBA00022448"/>
    </source>
</evidence>
<organism evidence="12">
    <name type="scientific">hydrothermal vent metagenome</name>
    <dbReference type="NCBI Taxonomy" id="652676"/>
    <lineage>
        <taxon>unclassified sequences</taxon>
        <taxon>metagenomes</taxon>
        <taxon>ecological metagenomes</taxon>
    </lineage>
</organism>
<evidence type="ECO:0000256" key="11">
    <source>
        <dbReference type="ARBA" id="ARBA00031832"/>
    </source>
</evidence>
<evidence type="ECO:0000256" key="9">
    <source>
        <dbReference type="ARBA" id="ARBA00022982"/>
    </source>
</evidence>
<evidence type="ECO:0000256" key="2">
    <source>
        <dbReference type="ARBA" id="ARBA00007368"/>
    </source>
</evidence>
<evidence type="ECO:0000256" key="5">
    <source>
        <dbReference type="ARBA" id="ARBA00022617"/>
    </source>
</evidence>
<keyword evidence="8" id="KW-0574">Periplasm</keyword>
<gene>
    <name evidence="12" type="ORF">MNB_SM-5-972</name>
</gene>
<dbReference type="InterPro" id="IPR036280">
    <property type="entry name" value="Multihaem_cyt_sf"/>
</dbReference>
<keyword evidence="4" id="KW-0813">Transport</keyword>
<dbReference type="Gene3D" id="1.10.1130.10">
    <property type="entry name" value="Flavocytochrome C3, Chain A"/>
    <property type="match status" value="1"/>
</dbReference>
<evidence type="ECO:0000256" key="10">
    <source>
        <dbReference type="ARBA" id="ARBA00023004"/>
    </source>
</evidence>
<evidence type="ECO:0000256" key="1">
    <source>
        <dbReference type="ARBA" id="ARBA00004418"/>
    </source>
</evidence>
<evidence type="ECO:0000256" key="3">
    <source>
        <dbReference type="ARBA" id="ARBA00013773"/>
    </source>
</evidence>
<dbReference type="GO" id="GO:0042597">
    <property type="term" value="C:periplasmic space"/>
    <property type="evidence" value="ECO:0007669"/>
    <property type="project" value="UniProtKB-SubCell"/>
</dbReference>
<proteinExistence type="inferred from homology"/>
<dbReference type="PANTHER" id="PTHR38604:SF1">
    <property type="entry name" value="PERIPLASMIC NITRATE REDUCTASE, ELECTRON TRANSFER SUBUNIT"/>
    <property type="match status" value="1"/>
</dbReference>
<keyword evidence="6" id="KW-0479">Metal-binding</keyword>
<evidence type="ECO:0000313" key="12">
    <source>
        <dbReference type="EMBL" id="SFV59021.1"/>
    </source>
</evidence>
<evidence type="ECO:0000256" key="8">
    <source>
        <dbReference type="ARBA" id="ARBA00022764"/>
    </source>
</evidence>
<sequence>MKILTKITIGLATASLLLVGCSSVNTQTNAKVHKGVLAKPTTQTDAMGKGYIKDVDLLNDDVVPPAVAYHAAPPGAAKRFKRAYQDAPPMIPHSVEGLLPITKNNNACLGCHMPDVAKMMGATPIPISHFTNFRPKTIVEGTEILKNGHVIKNSSSVTLANVSIKVNKKENKLYPGRYNCSQCHAPQATNELVDQNHFKPEFVKKNGAYKSSWTQDEWLKSIETFHK</sequence>
<evidence type="ECO:0000256" key="7">
    <source>
        <dbReference type="ARBA" id="ARBA00022729"/>
    </source>
</evidence>
<dbReference type="InterPro" id="IPR005591">
    <property type="entry name" value="NapB"/>
</dbReference>
<comment type="subcellular location">
    <subcellularLocation>
        <location evidence="1">Periplasm</location>
    </subcellularLocation>
</comment>